<accession>A0AA86NAV3</accession>
<keyword evidence="1" id="KW-0812">Transmembrane</keyword>
<evidence type="ECO:0000313" key="3">
    <source>
        <dbReference type="EMBL" id="CAL6103696.1"/>
    </source>
</evidence>
<name>A0AA86NAV3_9EUKA</name>
<sequence>MVLVSFQSELVSLLSEIHATTDSSNVTDFNQNWNMLVLFLAAVFMKLYSGIITVRTQLSAVKGFVDTTVTTKRILVCIIRTIFRLQKNVHSQLYICTPQIIHNSDGNNRKYTKSKMTM</sequence>
<comment type="caution">
    <text evidence="2">The sequence shown here is derived from an EMBL/GenBank/DDBJ whole genome shotgun (WGS) entry which is preliminary data.</text>
</comment>
<organism evidence="2">
    <name type="scientific">Hexamita inflata</name>
    <dbReference type="NCBI Taxonomy" id="28002"/>
    <lineage>
        <taxon>Eukaryota</taxon>
        <taxon>Metamonada</taxon>
        <taxon>Diplomonadida</taxon>
        <taxon>Hexamitidae</taxon>
        <taxon>Hexamitinae</taxon>
        <taxon>Hexamita</taxon>
    </lineage>
</organism>
<protein>
    <submittedName>
        <fullName evidence="3">Hypothetical_protein</fullName>
    </submittedName>
</protein>
<reference evidence="3 4" key="2">
    <citation type="submission" date="2024-07" db="EMBL/GenBank/DDBJ databases">
        <authorList>
            <person name="Akdeniz Z."/>
        </authorList>
    </citation>
    <scope>NUCLEOTIDE SEQUENCE [LARGE SCALE GENOMIC DNA]</scope>
</reference>
<gene>
    <name evidence="2" type="ORF">HINF_LOCUS3458</name>
    <name evidence="3" type="ORF">HINF_LOCUS72266</name>
</gene>
<dbReference type="AlphaFoldDB" id="A0AA86NAV3"/>
<keyword evidence="4" id="KW-1185">Reference proteome</keyword>
<keyword evidence="1" id="KW-1133">Transmembrane helix</keyword>
<keyword evidence="1" id="KW-0472">Membrane</keyword>
<evidence type="ECO:0000256" key="1">
    <source>
        <dbReference type="SAM" id="Phobius"/>
    </source>
</evidence>
<evidence type="ECO:0000313" key="4">
    <source>
        <dbReference type="Proteomes" id="UP001642409"/>
    </source>
</evidence>
<proteinExistence type="predicted"/>
<reference evidence="2" key="1">
    <citation type="submission" date="2023-06" db="EMBL/GenBank/DDBJ databases">
        <authorList>
            <person name="Kurt Z."/>
        </authorList>
    </citation>
    <scope>NUCLEOTIDE SEQUENCE</scope>
</reference>
<dbReference type="Proteomes" id="UP001642409">
    <property type="component" value="Unassembled WGS sequence"/>
</dbReference>
<evidence type="ECO:0000313" key="2">
    <source>
        <dbReference type="EMBL" id="CAI9915813.1"/>
    </source>
</evidence>
<feature type="transmembrane region" description="Helical" evidence="1">
    <location>
        <begin position="35"/>
        <end position="54"/>
    </location>
</feature>
<dbReference type="EMBL" id="CAXDID020000570">
    <property type="protein sequence ID" value="CAL6103696.1"/>
    <property type="molecule type" value="Genomic_DNA"/>
</dbReference>
<dbReference type="EMBL" id="CATOUU010000078">
    <property type="protein sequence ID" value="CAI9915813.1"/>
    <property type="molecule type" value="Genomic_DNA"/>
</dbReference>